<proteinExistence type="predicted"/>
<protein>
    <submittedName>
        <fullName evidence="1">Uncharacterized protein</fullName>
    </submittedName>
</protein>
<sequence>MKEVAVDMPTFEHLYAGLIRCEQIYSREQIADHALCISAIAESK</sequence>
<accession>A0A6P2KCJ1</accession>
<name>A0A6P2KCJ1_BURL3</name>
<dbReference type="EMBL" id="CABVPY010000012">
    <property type="protein sequence ID" value="VWB54094.1"/>
    <property type="molecule type" value="Genomic_DNA"/>
</dbReference>
<organism evidence="1 2">
    <name type="scientific">Burkholderia lata (strain ATCC 17760 / DSM 23089 / LMG 22485 / NCIMB 9086 / R18194 / 383)</name>
    <dbReference type="NCBI Taxonomy" id="482957"/>
    <lineage>
        <taxon>Bacteria</taxon>
        <taxon>Pseudomonadati</taxon>
        <taxon>Pseudomonadota</taxon>
        <taxon>Betaproteobacteria</taxon>
        <taxon>Burkholderiales</taxon>
        <taxon>Burkholderiaceae</taxon>
        <taxon>Burkholderia</taxon>
        <taxon>Burkholderia cepacia complex</taxon>
    </lineage>
</organism>
<reference evidence="1 2" key="1">
    <citation type="submission" date="2019-09" db="EMBL/GenBank/DDBJ databases">
        <authorList>
            <person name="Depoorter E."/>
        </authorList>
    </citation>
    <scope>NUCLEOTIDE SEQUENCE [LARGE SCALE GENOMIC DNA]</scope>
    <source>
        <strain evidence="1">LMG 6863</strain>
    </source>
</reference>
<dbReference type="AlphaFoldDB" id="A0A6P2KCJ1"/>
<gene>
    <name evidence="1" type="ORF">BLA6863_02483</name>
</gene>
<evidence type="ECO:0000313" key="2">
    <source>
        <dbReference type="Proteomes" id="UP000494170"/>
    </source>
</evidence>
<evidence type="ECO:0000313" key="1">
    <source>
        <dbReference type="EMBL" id="VWB54094.1"/>
    </source>
</evidence>
<dbReference type="Proteomes" id="UP000494170">
    <property type="component" value="Unassembled WGS sequence"/>
</dbReference>